<protein>
    <submittedName>
        <fullName evidence="4">Capsule biosynthesis protein</fullName>
    </submittedName>
    <submittedName>
        <fullName evidence="5">Vi polysaccharide export inner membrane protein VexD</fullName>
    </submittedName>
</protein>
<dbReference type="KEGG" id="rid:RIdsm_00404"/>
<dbReference type="Proteomes" id="UP000325785">
    <property type="component" value="Chromosome"/>
</dbReference>
<dbReference type="AlphaFoldDB" id="A0A0T5P9G3"/>
<dbReference type="STRING" id="540747.SAMN04488031_107195"/>
<evidence type="ECO:0000256" key="2">
    <source>
        <dbReference type="SAM" id="MobiDB-lite"/>
    </source>
</evidence>
<dbReference type="EMBL" id="LAXI01000006">
    <property type="protein sequence ID" value="KRS17636.1"/>
    <property type="molecule type" value="Genomic_DNA"/>
</dbReference>
<evidence type="ECO:0000313" key="4">
    <source>
        <dbReference type="EMBL" id="KRS17636.1"/>
    </source>
</evidence>
<keyword evidence="3" id="KW-0812">Transmembrane</keyword>
<feature type="compositionally biased region" description="Basic residues" evidence="2">
    <location>
        <begin position="1"/>
        <end position="14"/>
    </location>
</feature>
<feature type="region of interest" description="Disordered" evidence="2">
    <location>
        <begin position="1"/>
        <end position="91"/>
    </location>
</feature>
<dbReference type="OrthoDB" id="7810642at2"/>
<keyword evidence="6" id="KW-1185">Reference proteome</keyword>
<dbReference type="InterPro" id="IPR050445">
    <property type="entry name" value="Bact_polysacc_biosynth/exp"/>
</dbReference>
<evidence type="ECO:0000313" key="6">
    <source>
        <dbReference type="Proteomes" id="UP000051401"/>
    </source>
</evidence>
<dbReference type="RefSeq" id="WP_057816277.1">
    <property type="nucleotide sequence ID" value="NZ_CP031598.1"/>
</dbReference>
<dbReference type="GO" id="GO:0004713">
    <property type="term" value="F:protein tyrosine kinase activity"/>
    <property type="evidence" value="ECO:0007669"/>
    <property type="project" value="TreeGrafter"/>
</dbReference>
<feature type="compositionally biased region" description="Low complexity" evidence="2">
    <location>
        <begin position="38"/>
        <end position="61"/>
    </location>
</feature>
<evidence type="ECO:0000256" key="3">
    <source>
        <dbReference type="SAM" id="Phobius"/>
    </source>
</evidence>
<reference evidence="5 7" key="2">
    <citation type="submission" date="2018-08" db="EMBL/GenBank/DDBJ databases">
        <title>Genetic Globetrotter - A new plasmid hitch-hiking vast phylogenetic and geographic distances.</title>
        <authorList>
            <person name="Vollmers J."/>
            <person name="Petersen J."/>
        </authorList>
    </citation>
    <scope>NUCLEOTIDE SEQUENCE [LARGE SCALE GENOMIC DNA]</scope>
    <source>
        <strain evidence="5 7">DSM 26383</strain>
    </source>
</reference>
<dbReference type="EMBL" id="CP031598">
    <property type="protein sequence ID" value="QEW24623.1"/>
    <property type="molecule type" value="Genomic_DNA"/>
</dbReference>
<evidence type="ECO:0000313" key="7">
    <source>
        <dbReference type="Proteomes" id="UP000325785"/>
    </source>
</evidence>
<name>A0A0T5P9G3_9RHOB</name>
<evidence type="ECO:0000313" key="5">
    <source>
        <dbReference type="EMBL" id="QEW24623.1"/>
    </source>
</evidence>
<feature type="coiled-coil region" evidence="1">
    <location>
        <begin position="369"/>
        <end position="467"/>
    </location>
</feature>
<organism evidence="4 6">
    <name type="scientific">Roseovarius indicus</name>
    <dbReference type="NCBI Taxonomy" id="540747"/>
    <lineage>
        <taxon>Bacteria</taxon>
        <taxon>Pseudomonadati</taxon>
        <taxon>Pseudomonadota</taxon>
        <taxon>Alphaproteobacteria</taxon>
        <taxon>Rhodobacterales</taxon>
        <taxon>Roseobacteraceae</taxon>
        <taxon>Roseovarius</taxon>
    </lineage>
</organism>
<evidence type="ECO:0000256" key="1">
    <source>
        <dbReference type="SAM" id="Coils"/>
    </source>
</evidence>
<keyword evidence="3" id="KW-1133">Transmembrane helix</keyword>
<feature type="transmembrane region" description="Helical" evidence="3">
    <location>
        <begin position="200"/>
        <end position="223"/>
    </location>
</feature>
<gene>
    <name evidence="5" type="ORF">RIdsm_00404</name>
    <name evidence="4" type="ORF">XM52_11500</name>
</gene>
<feature type="transmembrane region" description="Helical" evidence="3">
    <location>
        <begin position="535"/>
        <end position="555"/>
    </location>
</feature>
<keyword evidence="1" id="KW-0175">Coiled coil</keyword>
<dbReference type="PATRIC" id="fig|540747.5.peg.5276"/>
<proteinExistence type="predicted"/>
<keyword evidence="3" id="KW-0472">Membrane</keyword>
<dbReference type="GO" id="GO:0005886">
    <property type="term" value="C:plasma membrane"/>
    <property type="evidence" value="ECO:0007669"/>
    <property type="project" value="TreeGrafter"/>
</dbReference>
<sequence length="561" mass="61783">MTTKPKARKFRIRRTPASQPGPVSDTAQTPSEDPRQDQQYPGPQSSGSSSSYTSEPASAAYDPETETETETRAGMVSSASEMGASRDIDAIRNEGLTGRQLRMARRMAQKHGLAPTSDFDAVRLLRAKGIDPFQRSNILELVTTNNTQPAETGEGRIQLPQTVPTGQTYLPSTEVSPADRRASEIMQIQRDIGRRRRRKLALLMSRLLAFVLLPTFIVGYYYFSIATPMYSTKSEFLILTADGSAGSSPASGLFSGTAFATGQDSIATQSYLQSKDAMLRLDQDVGFREHFSQPWIDPIQRLDPDATNEAAYSIYKKYVKLGYDPTEGVIRMELSTADPEVSQQFSQKLIEYAEERVDHLSQEKRQDAVKTAVASLDDAKAERRAAQERLVTLQEGSILDPEGEVANIRALIQNVELQLQEKELALNTQLNNSRPNAAKVEALRSQIEVLQRELAKQNARLTDATENSASLASQAAEIQMAQADLATADLVLQSALEAKRASEIEANKQVRYLTVSVTPVASQDPSYPRAFENTIVAFLIFAGIYLMVSLTASILREQVSS</sequence>
<accession>A0A0T5P9G3</accession>
<dbReference type="Proteomes" id="UP000051401">
    <property type="component" value="Unassembled WGS sequence"/>
</dbReference>
<dbReference type="PANTHER" id="PTHR32309">
    <property type="entry name" value="TYROSINE-PROTEIN KINASE"/>
    <property type="match status" value="1"/>
</dbReference>
<dbReference type="PANTHER" id="PTHR32309:SF13">
    <property type="entry name" value="FERRIC ENTEROBACTIN TRANSPORT PROTEIN FEPE"/>
    <property type="match status" value="1"/>
</dbReference>
<reference evidence="4 6" key="1">
    <citation type="submission" date="2015-04" db="EMBL/GenBank/DDBJ databases">
        <title>The draft genome sequence of Roseovarius indicus B108T.</title>
        <authorList>
            <person name="Li G."/>
            <person name="Lai Q."/>
            <person name="Shao Z."/>
            <person name="Yan P."/>
        </authorList>
    </citation>
    <scope>NUCLEOTIDE SEQUENCE [LARGE SCALE GENOMIC DNA]</scope>
    <source>
        <strain evidence="4 6">B108</strain>
    </source>
</reference>